<dbReference type="InterPro" id="IPR050231">
    <property type="entry name" value="Iron_ascorbate_oxido_reductase"/>
</dbReference>
<dbReference type="Pfam" id="PF03171">
    <property type="entry name" value="2OG-FeII_Oxy"/>
    <property type="match status" value="1"/>
</dbReference>
<dbReference type="SUPFAM" id="SSF51197">
    <property type="entry name" value="Clavaminate synthase-like"/>
    <property type="match status" value="1"/>
</dbReference>
<dbReference type="InParanoid" id="A0A286U6R0"/>
<dbReference type="Pfam" id="PF14226">
    <property type="entry name" value="DIOX_N"/>
    <property type="match status" value="1"/>
</dbReference>
<name>A0A286U6R0_9AGAM</name>
<reference evidence="4 5" key="1">
    <citation type="journal article" date="2017" name="Mol. Ecol.">
        <title>Comparative and population genomic landscape of Phellinus noxius: A hypervariable fungus causing root rot in trees.</title>
        <authorList>
            <person name="Chung C.L."/>
            <person name="Lee T.J."/>
            <person name="Akiba M."/>
            <person name="Lee H.H."/>
            <person name="Kuo T.H."/>
            <person name="Liu D."/>
            <person name="Ke H.M."/>
            <person name="Yokoi T."/>
            <person name="Roa M.B."/>
            <person name="Lu M.J."/>
            <person name="Chang Y.Y."/>
            <person name="Ann P.J."/>
            <person name="Tsai J.N."/>
            <person name="Chen C.Y."/>
            <person name="Tzean S.S."/>
            <person name="Ota Y."/>
            <person name="Hattori T."/>
            <person name="Sahashi N."/>
            <person name="Liou R.F."/>
            <person name="Kikuchi T."/>
            <person name="Tsai I.J."/>
        </authorList>
    </citation>
    <scope>NUCLEOTIDE SEQUENCE [LARGE SCALE GENOMIC DNA]</scope>
    <source>
        <strain evidence="4 5">FFPRI411160</strain>
    </source>
</reference>
<evidence type="ECO:0000259" key="3">
    <source>
        <dbReference type="PROSITE" id="PS51471"/>
    </source>
</evidence>
<dbReference type="PROSITE" id="PS51471">
    <property type="entry name" value="FE2OG_OXY"/>
    <property type="match status" value="1"/>
</dbReference>
<feature type="domain" description="Fe2OG dioxygenase" evidence="3">
    <location>
        <begin position="205"/>
        <end position="318"/>
    </location>
</feature>
<feature type="compositionally biased region" description="Basic and acidic residues" evidence="2">
    <location>
        <begin position="201"/>
        <end position="216"/>
    </location>
</feature>
<keyword evidence="1" id="KW-0479">Metal-binding</keyword>
<dbReference type="GO" id="GO:0016491">
    <property type="term" value="F:oxidoreductase activity"/>
    <property type="evidence" value="ECO:0007669"/>
    <property type="project" value="UniProtKB-KW"/>
</dbReference>
<comment type="similarity">
    <text evidence="1">Belongs to the iron/ascorbate-dependent oxidoreductase family.</text>
</comment>
<sequence>MPGLTLPPFPDNVPTHPLLVIDFQSVKAGNTQEIDRLWKAATTLGFWYLKNHGVEQEVEDMFDMGAEVMDLPLEEKMEFEEGDGEMAFGSDILSTLPSHSQSNYNTNILILRQKRYKALGAVAVDEFNTRDSVEFLNVAKDDVLAYPNIVHRTYPSTVYAHMESTIRPFVDKSLEVNNTILSILEAKLGLPGGTFLKYHSRDEPSGSDARVIKKPPEPTTTTTDGNGNLNPKVALGAHTDFGSLSFLHNRLGGLQVLVPGSNTWQYIRPLPSHAICNIGDTLSIFSGGILRSNMHRIVPPPFPQNAFSRWSVVFFTRPGYGQILRVLKEESDVIRGVYEGMGEEERGRYEPNVTAREWHKRRKMTLRRKDMTPEAWNASRGMEHNLSGY</sequence>
<dbReference type="Gene3D" id="2.60.120.330">
    <property type="entry name" value="B-lactam Antibiotic, Isopenicillin N Synthase, Chain"/>
    <property type="match status" value="1"/>
</dbReference>
<dbReference type="AlphaFoldDB" id="A0A286U6R0"/>
<feature type="region of interest" description="Disordered" evidence="2">
    <location>
        <begin position="201"/>
        <end position="228"/>
    </location>
</feature>
<protein>
    <submittedName>
        <fullName evidence="4">Clavaminate synthase</fullName>
    </submittedName>
</protein>
<keyword evidence="1" id="KW-0560">Oxidoreductase</keyword>
<dbReference type="InterPro" id="IPR027443">
    <property type="entry name" value="IPNS-like_sf"/>
</dbReference>
<evidence type="ECO:0000256" key="2">
    <source>
        <dbReference type="SAM" id="MobiDB-lite"/>
    </source>
</evidence>
<dbReference type="InterPro" id="IPR005123">
    <property type="entry name" value="Oxoglu/Fe-dep_dioxygenase_dom"/>
</dbReference>
<dbReference type="STRING" id="2282107.A0A286U6R0"/>
<dbReference type="InterPro" id="IPR026992">
    <property type="entry name" value="DIOX_N"/>
</dbReference>
<dbReference type="GO" id="GO:0046872">
    <property type="term" value="F:metal ion binding"/>
    <property type="evidence" value="ECO:0007669"/>
    <property type="project" value="UniProtKB-KW"/>
</dbReference>
<comment type="caution">
    <text evidence="4">The sequence shown here is derived from an EMBL/GenBank/DDBJ whole genome shotgun (WGS) entry which is preliminary data.</text>
</comment>
<dbReference type="InterPro" id="IPR044861">
    <property type="entry name" value="IPNS-like_FE2OG_OXY"/>
</dbReference>
<keyword evidence="5" id="KW-1185">Reference proteome</keyword>
<proteinExistence type="inferred from homology"/>
<evidence type="ECO:0000256" key="1">
    <source>
        <dbReference type="RuleBase" id="RU003682"/>
    </source>
</evidence>
<dbReference type="PANTHER" id="PTHR47990">
    <property type="entry name" value="2-OXOGLUTARATE (2OG) AND FE(II)-DEPENDENT OXYGENASE SUPERFAMILY PROTEIN-RELATED"/>
    <property type="match status" value="1"/>
</dbReference>
<accession>A0A286U6R0</accession>
<evidence type="ECO:0000313" key="4">
    <source>
        <dbReference type="EMBL" id="PAV15255.1"/>
    </source>
</evidence>
<dbReference type="Proteomes" id="UP000217199">
    <property type="component" value="Unassembled WGS sequence"/>
</dbReference>
<dbReference type="OrthoDB" id="406156at2759"/>
<organism evidence="4 5">
    <name type="scientific">Pyrrhoderma noxium</name>
    <dbReference type="NCBI Taxonomy" id="2282107"/>
    <lineage>
        <taxon>Eukaryota</taxon>
        <taxon>Fungi</taxon>
        <taxon>Dikarya</taxon>
        <taxon>Basidiomycota</taxon>
        <taxon>Agaricomycotina</taxon>
        <taxon>Agaricomycetes</taxon>
        <taxon>Hymenochaetales</taxon>
        <taxon>Hymenochaetaceae</taxon>
        <taxon>Pyrrhoderma</taxon>
    </lineage>
</organism>
<gene>
    <name evidence="4" type="ORF">PNOK_0901600</name>
</gene>
<evidence type="ECO:0000313" key="5">
    <source>
        <dbReference type="Proteomes" id="UP000217199"/>
    </source>
</evidence>
<keyword evidence="1" id="KW-0408">Iron</keyword>
<dbReference type="EMBL" id="NBII01000010">
    <property type="protein sequence ID" value="PAV15255.1"/>
    <property type="molecule type" value="Genomic_DNA"/>
</dbReference>